<keyword evidence="4" id="KW-0997">Cell inner membrane</keyword>
<dbReference type="GO" id="GO:0016887">
    <property type="term" value="F:ATP hydrolysis activity"/>
    <property type="evidence" value="ECO:0007669"/>
    <property type="project" value="InterPro"/>
</dbReference>
<feature type="transmembrane region" description="Helical" evidence="14">
    <location>
        <begin position="297"/>
        <end position="317"/>
    </location>
</feature>
<dbReference type="GO" id="GO:0022857">
    <property type="term" value="F:transmembrane transporter activity"/>
    <property type="evidence" value="ECO:0007669"/>
    <property type="project" value="UniProtKB-ARBA"/>
</dbReference>
<evidence type="ECO:0000256" key="12">
    <source>
        <dbReference type="ARBA" id="ARBA00038388"/>
    </source>
</evidence>
<evidence type="ECO:0000313" key="17">
    <source>
        <dbReference type="Proteomes" id="UP000002743"/>
    </source>
</evidence>
<evidence type="ECO:0000256" key="8">
    <source>
        <dbReference type="ARBA" id="ARBA00022967"/>
    </source>
</evidence>
<dbReference type="EMBL" id="CP001674">
    <property type="protein sequence ID" value="ACT49675.1"/>
    <property type="molecule type" value="Genomic_DNA"/>
</dbReference>
<proteinExistence type="inferred from homology"/>
<keyword evidence="17" id="KW-1185">Reference proteome</keyword>
<comment type="subcellular location">
    <subcellularLocation>
        <location evidence="1">Cell inner membrane</location>
        <topology evidence="1">Multi-pass membrane protein</topology>
    </subcellularLocation>
</comment>
<dbReference type="InterPro" id="IPR025857">
    <property type="entry name" value="MacB_PCD"/>
</dbReference>
<feature type="transmembrane region" description="Helical" evidence="14">
    <location>
        <begin position="545"/>
        <end position="567"/>
    </location>
</feature>
<evidence type="ECO:0000256" key="2">
    <source>
        <dbReference type="ARBA" id="ARBA00022448"/>
    </source>
</evidence>
<evidence type="ECO:0000256" key="9">
    <source>
        <dbReference type="ARBA" id="ARBA00022989"/>
    </source>
</evidence>
<keyword evidence="3" id="KW-1003">Cell membrane</keyword>
<gene>
    <name evidence="16" type="ordered locus">Msip34_0427</name>
</gene>
<keyword evidence="5 14" id="KW-0812">Transmembrane</keyword>
<dbReference type="InterPro" id="IPR017871">
    <property type="entry name" value="ABC_transporter-like_CS"/>
</dbReference>
<dbReference type="GO" id="GO:0098796">
    <property type="term" value="C:membrane protein complex"/>
    <property type="evidence" value="ECO:0007669"/>
    <property type="project" value="UniProtKB-ARBA"/>
</dbReference>
<dbReference type="PANTHER" id="PTHR30572:SF14">
    <property type="entry name" value="MACROLIDE EXPORT ATP-BINDING_PERMEASE PROTEIN MACB"/>
    <property type="match status" value="1"/>
</dbReference>
<comment type="similarity">
    <text evidence="12">Belongs to the ABC transporter superfamily. Macrolide exporter (TC 3.A.1.122) family.</text>
</comment>
<evidence type="ECO:0000256" key="14">
    <source>
        <dbReference type="SAM" id="Phobius"/>
    </source>
</evidence>
<dbReference type="FunFam" id="3.40.50.300:FF:000032">
    <property type="entry name" value="Export ABC transporter ATP-binding protein"/>
    <property type="match status" value="1"/>
</dbReference>
<dbReference type="GO" id="GO:0046677">
    <property type="term" value="P:response to antibiotic"/>
    <property type="evidence" value="ECO:0007669"/>
    <property type="project" value="UniProtKB-KW"/>
</dbReference>
<dbReference type="InterPro" id="IPR027417">
    <property type="entry name" value="P-loop_NTPase"/>
</dbReference>
<dbReference type="PROSITE" id="PS00211">
    <property type="entry name" value="ABC_TRANSPORTER_1"/>
    <property type="match status" value="1"/>
</dbReference>
<evidence type="ECO:0000256" key="4">
    <source>
        <dbReference type="ARBA" id="ARBA00022519"/>
    </source>
</evidence>
<feature type="domain" description="ABC transporter" evidence="15">
    <location>
        <begin position="8"/>
        <end position="247"/>
    </location>
</feature>
<sequence>MSEAIPLIELRAIRKCYGGGDTPEVEVLRGISLSIHAGEFVAIVGASGSGKSTLMNLLGCLDRPTSGEYLFAGLDVAGLGADALAWLRREAFGFVFQGYHLIPTESARENVEMPAIYAGLPDAERAARAISLLQRLGLGDRLDHRPSQLSGGQQQRVSIARALMNGGRIILADEPTGALDSRSGEEVMALLNALADAGHTILLITHDREVAAQARRIIEVRDGQVVADSQAAASGETSVSASIVNATPAAASLLGSPQQLVAAMQQGSSARPVFWSDLREACRAAWRVMTINRFRTALTLLGIVIGVAAVIVMLAVGNGAKRNILSQISMFGSKNLYLEPQGESALQNGGRISLDDVAAVREIPNVLAAMPYLEGFYTARYDNRDFRTEIGGVTVEFPLTINWNVARGSFFNTTDENSMAKVVLLGTSVKKALFPDEVDPLGKYVLLNNIPFQVIGLLAEKGAGRGQQDEDNRVVIPYSTASSQIFGSPYPNWVAITLDDPALMHETEQAVDQLMMARHHIKDYRLFNAASFIKGQAKASDTMSLLLGLIAVVSLLVGGIGIMNIMLMTVRERTREIGIRMATGARQRDIMRQFLTEAMLVSLVGGAVGVVLGLLIGGVLVVAGVPIIFSISAILGAFGSAMLAGLIFGYTPAKKAAQLDPVVALASE</sequence>
<dbReference type="AlphaFoldDB" id="C6X955"/>
<dbReference type="InterPro" id="IPR050250">
    <property type="entry name" value="Macrolide_Exporter_MacB"/>
</dbReference>
<dbReference type="RefSeq" id="WP_015829345.1">
    <property type="nucleotide sequence ID" value="NC_012969.1"/>
</dbReference>
<dbReference type="PROSITE" id="PS50893">
    <property type="entry name" value="ABC_TRANSPORTER_2"/>
    <property type="match status" value="1"/>
</dbReference>
<evidence type="ECO:0000259" key="15">
    <source>
        <dbReference type="PROSITE" id="PS50893"/>
    </source>
</evidence>
<dbReference type="InterPro" id="IPR003439">
    <property type="entry name" value="ABC_transporter-like_ATP-bd"/>
</dbReference>
<dbReference type="GO" id="GO:0005886">
    <property type="term" value="C:plasma membrane"/>
    <property type="evidence" value="ECO:0007669"/>
    <property type="project" value="UniProtKB-SubCell"/>
</dbReference>
<dbReference type="Proteomes" id="UP000002743">
    <property type="component" value="Chromosome"/>
</dbReference>
<evidence type="ECO:0000256" key="10">
    <source>
        <dbReference type="ARBA" id="ARBA00023136"/>
    </source>
</evidence>
<keyword evidence="8" id="KW-1278">Translocase</keyword>
<evidence type="ECO:0000256" key="3">
    <source>
        <dbReference type="ARBA" id="ARBA00022475"/>
    </source>
</evidence>
<feature type="transmembrane region" description="Helical" evidence="14">
    <location>
        <begin position="627"/>
        <end position="650"/>
    </location>
</feature>
<evidence type="ECO:0000256" key="6">
    <source>
        <dbReference type="ARBA" id="ARBA00022741"/>
    </source>
</evidence>
<dbReference type="Pfam" id="PF12704">
    <property type="entry name" value="MacB_PCD"/>
    <property type="match status" value="1"/>
</dbReference>
<evidence type="ECO:0000313" key="16">
    <source>
        <dbReference type="EMBL" id="ACT49675.1"/>
    </source>
</evidence>
<dbReference type="OrthoDB" id="4814201at2"/>
<organism evidence="16 17">
    <name type="scientific">Methylovorus glucosotrophus (strain SIP3-4)</name>
    <dbReference type="NCBI Taxonomy" id="582744"/>
    <lineage>
        <taxon>Bacteria</taxon>
        <taxon>Pseudomonadati</taxon>
        <taxon>Pseudomonadota</taxon>
        <taxon>Betaproteobacteria</taxon>
        <taxon>Nitrosomonadales</taxon>
        <taxon>Methylophilaceae</taxon>
        <taxon>Methylovorus</taxon>
    </lineage>
</organism>
<evidence type="ECO:0000256" key="11">
    <source>
        <dbReference type="ARBA" id="ARBA00023251"/>
    </source>
</evidence>
<dbReference type="Pfam" id="PF02687">
    <property type="entry name" value="FtsX"/>
    <property type="match status" value="1"/>
</dbReference>
<evidence type="ECO:0000256" key="13">
    <source>
        <dbReference type="ARBA" id="ARBA00041199"/>
    </source>
</evidence>
<dbReference type="Gene3D" id="3.40.50.300">
    <property type="entry name" value="P-loop containing nucleotide triphosphate hydrolases"/>
    <property type="match status" value="1"/>
</dbReference>
<evidence type="ECO:0000256" key="5">
    <source>
        <dbReference type="ARBA" id="ARBA00022692"/>
    </source>
</evidence>
<evidence type="ECO:0000256" key="7">
    <source>
        <dbReference type="ARBA" id="ARBA00022840"/>
    </source>
</evidence>
<dbReference type="Pfam" id="PF00005">
    <property type="entry name" value="ABC_tran"/>
    <property type="match status" value="1"/>
</dbReference>
<name>C6X955_METGS</name>
<dbReference type="STRING" id="582744.Msip34_0427"/>
<dbReference type="SUPFAM" id="SSF52540">
    <property type="entry name" value="P-loop containing nucleoside triphosphate hydrolases"/>
    <property type="match status" value="1"/>
</dbReference>
<reference evidence="17" key="1">
    <citation type="submission" date="2009-07" db="EMBL/GenBank/DDBJ databases">
        <title>Complete sequence of chromosome of Methylovorus sp. SIP3-4.</title>
        <authorList>
            <person name="Lucas S."/>
            <person name="Copeland A."/>
            <person name="Lapidus A."/>
            <person name="Glavina del Rio T."/>
            <person name="Tice H."/>
            <person name="Bruce D."/>
            <person name="Goodwin L."/>
            <person name="Pitluck S."/>
            <person name="Clum A."/>
            <person name="Larimer F."/>
            <person name="Land M."/>
            <person name="Hauser L."/>
            <person name="Kyrpides N."/>
            <person name="Mikhailova N."/>
            <person name="Kayluzhnaya M."/>
            <person name="Chistoserdova L."/>
        </authorList>
    </citation>
    <scope>NUCLEOTIDE SEQUENCE [LARGE SCALE GENOMIC DNA]</scope>
    <source>
        <strain evidence="17">SIP3-4</strain>
    </source>
</reference>
<reference evidence="16 17" key="2">
    <citation type="journal article" date="2011" name="J. Bacteriol.">
        <title>Genomes of three methylotrophs from a single niche uncover genetic and metabolic divergence of Methylophilaceae.</title>
        <authorList>
            <person name="Lapidus A."/>
            <person name="Clum A."/>
            <person name="Labutti K."/>
            <person name="Kaluzhnaya M.G."/>
            <person name="Lim S."/>
            <person name="Beck D.A."/>
            <person name="Glavina Del Rio T."/>
            <person name="Nolan M."/>
            <person name="Mavromatis K."/>
            <person name="Huntemann M."/>
            <person name="Lucas S."/>
            <person name="Lidstrom M.E."/>
            <person name="Ivanova N."/>
            <person name="Chistoserdova L."/>
        </authorList>
    </citation>
    <scope>NUCLEOTIDE SEQUENCE [LARGE SCALE GENOMIC DNA]</scope>
    <source>
        <strain evidence="16 17">SIP3-4</strain>
    </source>
</reference>
<dbReference type="InterPro" id="IPR003593">
    <property type="entry name" value="AAA+_ATPase"/>
</dbReference>
<keyword evidence="2" id="KW-0813">Transport</keyword>
<dbReference type="KEGG" id="mei:Msip34_0427"/>
<dbReference type="InterPro" id="IPR003838">
    <property type="entry name" value="ABC3_permease_C"/>
</dbReference>
<accession>C6X955</accession>
<keyword evidence="10 14" id="KW-0472">Membrane</keyword>
<keyword evidence="7" id="KW-0067">ATP-binding</keyword>
<dbReference type="PANTHER" id="PTHR30572">
    <property type="entry name" value="MEMBRANE COMPONENT OF TRANSPORTER-RELATED"/>
    <property type="match status" value="1"/>
</dbReference>
<feature type="transmembrane region" description="Helical" evidence="14">
    <location>
        <begin position="598"/>
        <end position="621"/>
    </location>
</feature>
<dbReference type="CDD" id="cd03255">
    <property type="entry name" value="ABC_MJ0796_LolCDE_FtsE"/>
    <property type="match status" value="1"/>
</dbReference>
<keyword evidence="9 14" id="KW-1133">Transmembrane helix</keyword>
<keyword evidence="11" id="KW-0046">Antibiotic resistance</keyword>
<dbReference type="eggNOG" id="COG0577">
    <property type="taxonomic scope" value="Bacteria"/>
</dbReference>
<keyword evidence="6" id="KW-0547">Nucleotide-binding</keyword>
<dbReference type="InterPro" id="IPR017911">
    <property type="entry name" value="MacB-like_ATP-bd"/>
</dbReference>
<dbReference type="HOGENOM" id="CLU_000604_78_2_4"/>
<dbReference type="eggNOG" id="COG1136">
    <property type="taxonomic scope" value="Bacteria"/>
</dbReference>
<dbReference type="GO" id="GO:0005524">
    <property type="term" value="F:ATP binding"/>
    <property type="evidence" value="ECO:0007669"/>
    <property type="project" value="UniProtKB-KW"/>
</dbReference>
<evidence type="ECO:0000256" key="1">
    <source>
        <dbReference type="ARBA" id="ARBA00004429"/>
    </source>
</evidence>
<protein>
    <recommendedName>
        <fullName evidence="13">Pyoverdine export ATP-binding/permease protein PvdT</fullName>
    </recommendedName>
</protein>
<dbReference type="SMART" id="SM00382">
    <property type="entry name" value="AAA"/>
    <property type="match status" value="1"/>
</dbReference>